<dbReference type="InterPro" id="IPR036291">
    <property type="entry name" value="NAD(P)-bd_dom_sf"/>
</dbReference>
<evidence type="ECO:0000313" key="2">
    <source>
        <dbReference type="EMBL" id="KAJ2906795.1"/>
    </source>
</evidence>
<reference evidence="2" key="1">
    <citation type="submission" date="2022-07" db="EMBL/GenBank/DDBJ databases">
        <title>Draft genome sequence of Zalerion maritima ATCC 34329, a (micro)plastics degrading marine fungus.</title>
        <authorList>
            <person name="Paco A."/>
            <person name="Goncalves M.F.M."/>
            <person name="Rocha-Santos T.A.P."/>
            <person name="Alves A."/>
        </authorList>
    </citation>
    <scope>NUCLEOTIDE SEQUENCE</scope>
    <source>
        <strain evidence="2">ATCC 34329</strain>
    </source>
</reference>
<dbReference type="Gene3D" id="3.90.180.10">
    <property type="entry name" value="Medium-chain alcohol dehydrogenases, catalytic domain"/>
    <property type="match status" value="1"/>
</dbReference>
<evidence type="ECO:0000313" key="3">
    <source>
        <dbReference type="Proteomes" id="UP001201980"/>
    </source>
</evidence>
<organism evidence="2 3">
    <name type="scientific">Zalerion maritima</name>
    <dbReference type="NCBI Taxonomy" id="339359"/>
    <lineage>
        <taxon>Eukaryota</taxon>
        <taxon>Fungi</taxon>
        <taxon>Dikarya</taxon>
        <taxon>Ascomycota</taxon>
        <taxon>Pezizomycotina</taxon>
        <taxon>Sordariomycetes</taxon>
        <taxon>Lulworthiomycetidae</taxon>
        <taxon>Lulworthiales</taxon>
        <taxon>Lulworthiaceae</taxon>
        <taxon>Zalerion</taxon>
    </lineage>
</organism>
<dbReference type="SMART" id="SM00829">
    <property type="entry name" value="PKS_ER"/>
    <property type="match status" value="1"/>
</dbReference>
<dbReference type="InterPro" id="IPR020843">
    <property type="entry name" value="ER"/>
</dbReference>
<dbReference type="PANTHER" id="PTHR11695">
    <property type="entry name" value="ALCOHOL DEHYDROGENASE RELATED"/>
    <property type="match status" value="1"/>
</dbReference>
<dbReference type="GO" id="GO:0016491">
    <property type="term" value="F:oxidoreductase activity"/>
    <property type="evidence" value="ECO:0007669"/>
    <property type="project" value="InterPro"/>
</dbReference>
<dbReference type="SUPFAM" id="SSF51735">
    <property type="entry name" value="NAD(P)-binding Rossmann-fold domains"/>
    <property type="match status" value="1"/>
</dbReference>
<dbReference type="AlphaFoldDB" id="A0AAD5WX96"/>
<dbReference type="Proteomes" id="UP001201980">
    <property type="component" value="Unassembled WGS sequence"/>
</dbReference>
<dbReference type="InterPro" id="IPR013154">
    <property type="entry name" value="ADH-like_N"/>
</dbReference>
<dbReference type="InterPro" id="IPR011032">
    <property type="entry name" value="GroES-like_sf"/>
</dbReference>
<dbReference type="GO" id="GO:0005739">
    <property type="term" value="C:mitochondrion"/>
    <property type="evidence" value="ECO:0007669"/>
    <property type="project" value="TreeGrafter"/>
</dbReference>
<feature type="domain" description="Enoyl reductase (ER)" evidence="1">
    <location>
        <begin position="23"/>
        <end position="364"/>
    </location>
</feature>
<comment type="caution">
    <text evidence="2">The sequence shown here is derived from an EMBL/GenBank/DDBJ whole genome shotgun (WGS) entry which is preliminary data.</text>
</comment>
<dbReference type="PANTHER" id="PTHR11695:SF294">
    <property type="entry name" value="RETICULON-4-INTERACTING PROTEIN 1, MITOCHONDRIAL"/>
    <property type="match status" value="1"/>
</dbReference>
<accession>A0AAD5WX96</accession>
<proteinExistence type="predicted"/>
<keyword evidence="3" id="KW-1185">Reference proteome</keyword>
<evidence type="ECO:0000259" key="1">
    <source>
        <dbReference type="SMART" id="SM00829"/>
    </source>
</evidence>
<dbReference type="SUPFAM" id="SSF50129">
    <property type="entry name" value="GroES-like"/>
    <property type="match status" value="1"/>
</dbReference>
<dbReference type="Pfam" id="PF08240">
    <property type="entry name" value="ADH_N"/>
    <property type="match status" value="1"/>
</dbReference>
<dbReference type="Gene3D" id="3.40.50.720">
    <property type="entry name" value="NAD(P)-binding Rossmann-like Domain"/>
    <property type="match status" value="1"/>
</dbReference>
<sequence length="367" mass="39614">MAALPTTMRALAAPKSCLPSEYELIDFPVPEIKSPNEVLIRVHAASLITGDTQIARNASKWLGHPLEYPFIPGLQGSGIVEQVGTGVSNIRPGDAVYGASSKHPFLPYHYPALAAEYAVMPAEGLILKPPQVSFEDAASLPGYTVTALQCFRKGLEMMGLDSLQGKTVIVPAALGGAGSVGCQVAKRVYGAEKVITSLSTAKMPMVEKHLGLGIIDQAVDYTKGGLNEIEDGVADLVYATQWSAPEYFRKVDSEKGVIVSIATVPPSRLLRQTVGKENIPFWLAWIVDAIQLWYAWLLRGTRRRMEFVSGNLGVREDLETIGEWVATGKIKPVTTVVDLCDIETVRREMMKVSSGHGGVGSLVLKIV</sequence>
<protein>
    <recommendedName>
        <fullName evidence="1">Enoyl reductase (ER) domain-containing protein</fullName>
    </recommendedName>
</protein>
<dbReference type="CDD" id="cd05289">
    <property type="entry name" value="MDR_like_2"/>
    <property type="match status" value="1"/>
</dbReference>
<dbReference type="InterPro" id="IPR050700">
    <property type="entry name" value="YIM1/Zinc_Alcohol_DH_Fams"/>
</dbReference>
<gene>
    <name evidence="2" type="ORF">MKZ38_010786</name>
</gene>
<dbReference type="EMBL" id="JAKWBI020000009">
    <property type="protein sequence ID" value="KAJ2906795.1"/>
    <property type="molecule type" value="Genomic_DNA"/>
</dbReference>
<name>A0AAD5WX96_9PEZI</name>